<keyword evidence="1" id="KW-0472">Membrane</keyword>
<sequence length="301" mass="34519">MDNSIYAQQNEKFLLECQLAQRDEYSQAKRANRLKSIMTLAFATFSVVVSILDCDTLSALSSLFAVGLVVFNKYSDGYISSHKKHAASIQQHIDVTLFSSVIGGATSEWGELPNKTDLVKTISKFLGVDTSDMKNWYSDYSSLPGEAQVFHCQRENVRWDYGLHKSYICLQLCILLVAVVAMIASMFIVNPDFIKLICILSWLTPLVEYIYSVCKEVFESISLLKEIDAFCDKIENNLSRDNNVSIKQELIDLQYKIRERREVGFLIPDWFYKMRKRKHQKQEDSIAETIVNLSQENGEQK</sequence>
<organism evidence="2 3">
    <name type="scientific">Clostridium scindens (strain JCM 10418 / VPI 12708)</name>
    <dbReference type="NCBI Taxonomy" id="29347"/>
    <lineage>
        <taxon>Bacteria</taxon>
        <taxon>Bacillati</taxon>
        <taxon>Bacillota</taxon>
        <taxon>Clostridia</taxon>
        <taxon>Lachnospirales</taxon>
        <taxon>Lachnospiraceae</taxon>
    </lineage>
</organism>
<dbReference type="AlphaFoldDB" id="A0A844F5T4"/>
<dbReference type="InterPro" id="IPR049920">
    <property type="entry name" value="IK1_05631-like"/>
</dbReference>
<comment type="caution">
    <text evidence="2">The sequence shown here is derived from an EMBL/GenBank/DDBJ whole genome shotgun (WGS) entry which is preliminary data.</text>
</comment>
<keyword evidence="1" id="KW-0812">Transmembrane</keyword>
<evidence type="ECO:0000313" key="2">
    <source>
        <dbReference type="EMBL" id="MSS41932.1"/>
    </source>
</evidence>
<dbReference type="Proteomes" id="UP000462363">
    <property type="component" value="Unassembled WGS sequence"/>
</dbReference>
<proteinExistence type="predicted"/>
<evidence type="ECO:0000256" key="1">
    <source>
        <dbReference type="SAM" id="Phobius"/>
    </source>
</evidence>
<gene>
    <name evidence="2" type="ORF">FYJ37_16885</name>
</gene>
<dbReference type="EMBL" id="VUMB01000062">
    <property type="protein sequence ID" value="MSS41932.1"/>
    <property type="molecule type" value="Genomic_DNA"/>
</dbReference>
<reference evidence="2 3" key="1">
    <citation type="submission" date="2019-08" db="EMBL/GenBank/DDBJ databases">
        <title>In-depth cultivation of the pig gut microbiome towards novel bacterial diversity and tailored functional studies.</title>
        <authorList>
            <person name="Wylensek D."/>
            <person name="Hitch T.C.A."/>
            <person name="Clavel T."/>
        </authorList>
    </citation>
    <scope>NUCLEOTIDE SEQUENCE [LARGE SCALE GENOMIC DNA]</scope>
    <source>
        <strain evidence="2 3">BL-389-WT-3D</strain>
    </source>
</reference>
<feature type="transmembrane region" description="Helical" evidence="1">
    <location>
        <begin position="167"/>
        <end position="187"/>
    </location>
</feature>
<evidence type="ECO:0000313" key="3">
    <source>
        <dbReference type="Proteomes" id="UP000462363"/>
    </source>
</evidence>
<protein>
    <submittedName>
        <fullName evidence="2">Uncharacterized protein</fullName>
    </submittedName>
</protein>
<keyword evidence="1" id="KW-1133">Transmembrane helix</keyword>
<dbReference type="Pfam" id="PF18159">
    <property type="entry name" value="S_4TM"/>
    <property type="match status" value="1"/>
</dbReference>
<dbReference type="RefSeq" id="WP_154322296.1">
    <property type="nucleotide sequence ID" value="NZ_CP045695.1"/>
</dbReference>
<name>A0A844F5T4_CLOSV</name>
<accession>A0A844F5T4</accession>